<keyword evidence="3 6" id="KW-0812">Transmembrane</keyword>
<evidence type="ECO:0000256" key="2">
    <source>
        <dbReference type="ARBA" id="ARBA00010350"/>
    </source>
</evidence>
<dbReference type="AlphaFoldDB" id="A0A0R1VP30"/>
<feature type="transmembrane region" description="Helical" evidence="6">
    <location>
        <begin position="145"/>
        <end position="162"/>
    </location>
</feature>
<dbReference type="PANTHER" id="PTHR23291">
    <property type="entry name" value="BAX INHIBITOR-RELATED"/>
    <property type="match status" value="1"/>
</dbReference>
<feature type="transmembrane region" description="Helical" evidence="6">
    <location>
        <begin position="24"/>
        <end position="47"/>
    </location>
</feature>
<dbReference type="PANTHER" id="PTHR23291:SF50">
    <property type="entry name" value="PROTEIN LIFEGUARD 4"/>
    <property type="match status" value="1"/>
</dbReference>
<keyword evidence="8" id="KW-1185">Reference proteome</keyword>
<protein>
    <submittedName>
        <fullName evidence="7">Integral membrane protein</fullName>
    </submittedName>
</protein>
<dbReference type="RefSeq" id="WP_057870829.1">
    <property type="nucleotide sequence ID" value="NZ_AZGB01000005.1"/>
</dbReference>
<dbReference type="STRING" id="1423750.FC89_GL000020"/>
<evidence type="ECO:0000313" key="8">
    <source>
        <dbReference type="Proteomes" id="UP000051451"/>
    </source>
</evidence>
<evidence type="ECO:0000256" key="5">
    <source>
        <dbReference type="ARBA" id="ARBA00023136"/>
    </source>
</evidence>
<feature type="transmembrane region" description="Helical" evidence="6">
    <location>
        <begin position="59"/>
        <end position="77"/>
    </location>
</feature>
<feature type="transmembrane region" description="Helical" evidence="6">
    <location>
        <begin position="206"/>
        <end position="229"/>
    </location>
</feature>
<comment type="subcellular location">
    <subcellularLocation>
        <location evidence="1">Membrane</location>
        <topology evidence="1">Multi-pass membrane protein</topology>
    </subcellularLocation>
</comment>
<dbReference type="GO" id="GO:0005886">
    <property type="term" value="C:plasma membrane"/>
    <property type="evidence" value="ECO:0007669"/>
    <property type="project" value="TreeGrafter"/>
</dbReference>
<dbReference type="PATRIC" id="fig|1423750.3.peg.20"/>
<reference evidence="7 8" key="1">
    <citation type="journal article" date="2015" name="Genome Announc.">
        <title>Expanding the biotechnology potential of lactobacilli through comparative genomics of 213 strains and associated genera.</title>
        <authorList>
            <person name="Sun Z."/>
            <person name="Harris H.M."/>
            <person name="McCann A."/>
            <person name="Guo C."/>
            <person name="Argimon S."/>
            <person name="Zhang W."/>
            <person name="Yang X."/>
            <person name="Jeffery I.B."/>
            <person name="Cooney J.C."/>
            <person name="Kagawa T.F."/>
            <person name="Liu W."/>
            <person name="Song Y."/>
            <person name="Salvetti E."/>
            <person name="Wrobel A."/>
            <person name="Rasinkangas P."/>
            <person name="Parkhill J."/>
            <person name="Rea M.C."/>
            <person name="O'Sullivan O."/>
            <person name="Ritari J."/>
            <person name="Douillard F.P."/>
            <person name="Paul Ross R."/>
            <person name="Yang R."/>
            <person name="Briner A.E."/>
            <person name="Felis G.E."/>
            <person name="de Vos W.M."/>
            <person name="Barrangou R."/>
            <person name="Klaenhammer T.R."/>
            <person name="Caufield P.W."/>
            <person name="Cui Y."/>
            <person name="Zhang H."/>
            <person name="O'Toole P.W."/>
        </authorList>
    </citation>
    <scope>NUCLEOTIDE SEQUENCE [LARGE SCALE GENOMIC DNA]</scope>
    <source>
        <strain evidence="7 8">DSM 18630</strain>
    </source>
</reference>
<dbReference type="GeneID" id="98318087"/>
<feature type="transmembrane region" description="Helical" evidence="6">
    <location>
        <begin position="168"/>
        <end position="185"/>
    </location>
</feature>
<sequence length="235" mass="25488">MDNNGQRVVINPEKAGLNGFLTKMYAFMAGAVAISAVVAYLVAKVFYAQVMTTIAQHSFLMWLLFGVQFIIVLGMSFKADRSPLMTATGLVSFAVIEGLFFGIIVTAYTGTDVTMAFIGAASVFIAMTAIGSITKRDLSRIGTQALAALIGLVVVSIINIFLQSAMIQFVFSFIGVIIFTALTAWDAQKFKQLYMQTSGQVNENNLAMMGALQLYLDFINIFISLLNIFGGFSKN</sequence>
<name>A0A0R1VP30_9LACO</name>
<evidence type="ECO:0000313" key="7">
    <source>
        <dbReference type="EMBL" id="KRM07582.1"/>
    </source>
</evidence>
<keyword evidence="4 6" id="KW-1133">Transmembrane helix</keyword>
<evidence type="ECO:0000256" key="3">
    <source>
        <dbReference type="ARBA" id="ARBA00022692"/>
    </source>
</evidence>
<accession>A0A0R1VP30</accession>
<keyword evidence="5 6" id="KW-0472">Membrane</keyword>
<feature type="transmembrane region" description="Helical" evidence="6">
    <location>
        <begin position="114"/>
        <end position="133"/>
    </location>
</feature>
<gene>
    <name evidence="7" type="ORF">FC89_GL000020</name>
</gene>
<organism evidence="7 8">
    <name type="scientific">Liquorilactobacillus ghanensis DSM 18630</name>
    <dbReference type="NCBI Taxonomy" id="1423750"/>
    <lineage>
        <taxon>Bacteria</taxon>
        <taxon>Bacillati</taxon>
        <taxon>Bacillota</taxon>
        <taxon>Bacilli</taxon>
        <taxon>Lactobacillales</taxon>
        <taxon>Lactobacillaceae</taxon>
        <taxon>Liquorilactobacillus</taxon>
    </lineage>
</organism>
<comment type="similarity">
    <text evidence="2 6">Belongs to the BI1 family.</text>
</comment>
<evidence type="ECO:0000256" key="6">
    <source>
        <dbReference type="RuleBase" id="RU004379"/>
    </source>
</evidence>
<dbReference type="Pfam" id="PF01027">
    <property type="entry name" value="Bax1-I"/>
    <property type="match status" value="1"/>
</dbReference>
<evidence type="ECO:0000256" key="1">
    <source>
        <dbReference type="ARBA" id="ARBA00004141"/>
    </source>
</evidence>
<proteinExistence type="inferred from homology"/>
<dbReference type="InterPro" id="IPR006214">
    <property type="entry name" value="Bax_inhibitor_1-related"/>
</dbReference>
<feature type="transmembrane region" description="Helical" evidence="6">
    <location>
        <begin position="84"/>
        <end position="108"/>
    </location>
</feature>
<dbReference type="CDD" id="cd10432">
    <property type="entry name" value="BI-1-like_bacterial"/>
    <property type="match status" value="1"/>
</dbReference>
<dbReference type="OrthoDB" id="9793828at2"/>
<dbReference type="Proteomes" id="UP000051451">
    <property type="component" value="Unassembled WGS sequence"/>
</dbReference>
<evidence type="ECO:0000256" key="4">
    <source>
        <dbReference type="ARBA" id="ARBA00022989"/>
    </source>
</evidence>
<dbReference type="EMBL" id="AZGB01000005">
    <property type="protein sequence ID" value="KRM07582.1"/>
    <property type="molecule type" value="Genomic_DNA"/>
</dbReference>
<comment type="caution">
    <text evidence="7">The sequence shown here is derived from an EMBL/GenBank/DDBJ whole genome shotgun (WGS) entry which is preliminary data.</text>
</comment>